<accession>A0A1Y1VFH6</accession>
<comment type="caution">
    <text evidence="1">The sequence shown here is derived from an EMBL/GenBank/DDBJ whole genome shotgun (WGS) entry which is preliminary data.</text>
</comment>
<evidence type="ECO:0000313" key="2">
    <source>
        <dbReference type="Proteomes" id="UP000193719"/>
    </source>
</evidence>
<dbReference type="Pfam" id="PF14223">
    <property type="entry name" value="Retrotran_gag_2"/>
    <property type="match status" value="1"/>
</dbReference>
<reference evidence="1 2" key="2">
    <citation type="submission" date="2016-08" db="EMBL/GenBank/DDBJ databases">
        <title>Pervasive Adenine N6-methylation of Active Genes in Fungi.</title>
        <authorList>
            <consortium name="DOE Joint Genome Institute"/>
            <person name="Mondo S.J."/>
            <person name="Dannebaum R.O."/>
            <person name="Kuo R.C."/>
            <person name="Labutti K."/>
            <person name="Haridas S."/>
            <person name="Kuo A."/>
            <person name="Salamov A."/>
            <person name="Ahrendt S.R."/>
            <person name="Lipzen A."/>
            <person name="Sullivan W."/>
            <person name="Andreopoulos W.B."/>
            <person name="Clum A."/>
            <person name="Lindquist E."/>
            <person name="Daum C."/>
            <person name="Ramamoorthy G.K."/>
            <person name="Gryganskyi A."/>
            <person name="Culley D."/>
            <person name="Magnuson J.K."/>
            <person name="James T.Y."/>
            <person name="O'Malley M.A."/>
            <person name="Stajich J.E."/>
            <person name="Spatafora J.W."/>
            <person name="Visel A."/>
            <person name="Grigoriev I.V."/>
        </authorList>
    </citation>
    <scope>NUCLEOTIDE SEQUENCE [LARGE SCALE GENOMIC DNA]</scope>
    <source>
        <strain evidence="2">finn</strain>
    </source>
</reference>
<organism evidence="1 2">
    <name type="scientific">Piromyces finnis</name>
    <dbReference type="NCBI Taxonomy" id="1754191"/>
    <lineage>
        <taxon>Eukaryota</taxon>
        <taxon>Fungi</taxon>
        <taxon>Fungi incertae sedis</taxon>
        <taxon>Chytridiomycota</taxon>
        <taxon>Chytridiomycota incertae sedis</taxon>
        <taxon>Neocallimastigomycetes</taxon>
        <taxon>Neocallimastigales</taxon>
        <taxon>Neocallimastigaceae</taxon>
        <taxon>Piromyces</taxon>
    </lineage>
</organism>
<evidence type="ECO:0000313" key="1">
    <source>
        <dbReference type="EMBL" id="ORX54253.1"/>
    </source>
</evidence>
<gene>
    <name evidence="1" type="ORF">BCR36DRAFT_322632</name>
</gene>
<reference evidence="1 2" key="1">
    <citation type="submission" date="2016-08" db="EMBL/GenBank/DDBJ databases">
        <title>Genomes of anaerobic fungi encode conserved fungal cellulosomes for biomass hydrolysis.</title>
        <authorList>
            <consortium name="DOE Joint Genome Institute"/>
            <person name="Haitjema C.H."/>
            <person name="Gilmore S.P."/>
            <person name="Henske J.K."/>
            <person name="Solomon K.V."/>
            <person name="De Groot R."/>
            <person name="Kuo A."/>
            <person name="Mondo S.J."/>
            <person name="Salamov A.A."/>
            <person name="Labutti K."/>
            <person name="Zhao Z."/>
            <person name="Chiniquy J."/>
            <person name="Barry K."/>
            <person name="Brewer H.M."/>
            <person name="Purvine S.O."/>
            <person name="Wright A.T."/>
            <person name="Boxma B."/>
            <person name="Van Alen T."/>
            <person name="Hackstein J.H."/>
            <person name="Baker S.E."/>
            <person name="Grigoriev I.V."/>
            <person name="O'Malley M.A."/>
        </authorList>
    </citation>
    <scope>NUCLEOTIDE SEQUENCE [LARGE SCALE GENOMIC DNA]</scope>
    <source>
        <strain evidence="2">finn</strain>
    </source>
</reference>
<dbReference type="AlphaFoldDB" id="A0A1Y1VFH6"/>
<proteinExistence type="predicted"/>
<feature type="non-terminal residue" evidence="1">
    <location>
        <position position="243"/>
    </location>
</feature>
<dbReference type="OrthoDB" id="7478066at2759"/>
<protein>
    <submittedName>
        <fullName evidence="1">Uncharacterized protein</fullName>
    </submittedName>
</protein>
<sequence length="243" mass="28107">MFSENQLSQSDRLNKNNYDEWQFLIGNILKSKKIFIYAKEDVISSLRAKVEESKHKNGGVAEKNLLTELEDAEAQDALAASIISTNVSRECLEHIKTLDTAFEIMQKLKTLYQGSESSDIQHWMKKLYSLKAKSLTDCKDVLHQISEIFSVLESNNSNLGDWEKTRIIYYSLPQCMRTQIHPDGTKKIKDFLTEVNNKVNFQIYLQKNIKYNQSIINNEQDDLMDIDFVGRRSKNDSSNQYSS</sequence>
<keyword evidence="2" id="KW-1185">Reference proteome</keyword>
<name>A0A1Y1VFH6_9FUNG</name>
<dbReference type="EMBL" id="MCFH01000011">
    <property type="protein sequence ID" value="ORX54253.1"/>
    <property type="molecule type" value="Genomic_DNA"/>
</dbReference>
<dbReference type="Proteomes" id="UP000193719">
    <property type="component" value="Unassembled WGS sequence"/>
</dbReference>